<accession>A0ABP8L152</accession>
<reference evidence="3" key="1">
    <citation type="journal article" date="2019" name="Int. J. Syst. Evol. Microbiol.">
        <title>The Global Catalogue of Microorganisms (GCM) 10K type strain sequencing project: providing services to taxonomists for standard genome sequencing and annotation.</title>
        <authorList>
            <consortium name="The Broad Institute Genomics Platform"/>
            <consortium name="The Broad Institute Genome Sequencing Center for Infectious Disease"/>
            <person name="Wu L."/>
            <person name="Ma J."/>
        </authorList>
    </citation>
    <scope>NUCLEOTIDE SEQUENCE [LARGE SCALE GENOMIC DNA]</scope>
    <source>
        <strain evidence="3">JCM 17925</strain>
    </source>
</reference>
<name>A0ABP8L152_9BACT</name>
<evidence type="ECO:0000313" key="3">
    <source>
        <dbReference type="Proteomes" id="UP001500936"/>
    </source>
</evidence>
<comment type="caution">
    <text evidence="2">The sequence shown here is derived from an EMBL/GenBank/DDBJ whole genome shotgun (WGS) entry which is preliminary data.</text>
</comment>
<keyword evidence="3" id="KW-1185">Reference proteome</keyword>
<dbReference type="EMBL" id="BAABHB010000018">
    <property type="protein sequence ID" value="GAA4419528.1"/>
    <property type="molecule type" value="Genomic_DNA"/>
</dbReference>
<sequence length="287" mass="31629">MGTSINRRGPKPTTPLVPDWLDEQESLPEDFPAGPPAPLPQPEGDDEKSPDEEDETGEDQNAEKQQIGNRFNVSQRGFSRVVKTGDYSQLKRVLKNYVSVASGGPKTAARRLSRSGLAVSRFGQLLTDINRDGLGETLARLDLAQYSNGSAIEVLSALMSQVCGTSALLDDAVTRQAYAETVTRIIDETPNLDLRQLSEAQVCEMMAIFLEESIVYRLICDVGRSQTVDTADVTRAIEIEEQLYQIVKGLIHSTIVPELTRSMQNLATLNQAIQRIYQIAFRSIISS</sequence>
<organism evidence="2 3">
    <name type="scientific">Nibrella viscosa</name>
    <dbReference type="NCBI Taxonomy" id="1084524"/>
    <lineage>
        <taxon>Bacteria</taxon>
        <taxon>Pseudomonadati</taxon>
        <taxon>Bacteroidota</taxon>
        <taxon>Cytophagia</taxon>
        <taxon>Cytophagales</taxon>
        <taxon>Spirosomataceae</taxon>
        <taxon>Nibrella</taxon>
    </lineage>
</organism>
<evidence type="ECO:0000256" key="1">
    <source>
        <dbReference type="SAM" id="MobiDB-lite"/>
    </source>
</evidence>
<feature type="compositionally biased region" description="Acidic residues" evidence="1">
    <location>
        <begin position="43"/>
        <end position="60"/>
    </location>
</feature>
<proteinExistence type="predicted"/>
<evidence type="ECO:0000313" key="2">
    <source>
        <dbReference type="EMBL" id="GAA4419528.1"/>
    </source>
</evidence>
<gene>
    <name evidence="2" type="ORF">GCM10023187_53930</name>
</gene>
<protein>
    <submittedName>
        <fullName evidence="2">Uncharacterized protein</fullName>
    </submittedName>
</protein>
<feature type="region of interest" description="Disordered" evidence="1">
    <location>
        <begin position="1"/>
        <end position="70"/>
    </location>
</feature>
<dbReference type="RefSeq" id="WP_345271173.1">
    <property type="nucleotide sequence ID" value="NZ_BAABHB010000018.1"/>
</dbReference>
<dbReference type="Proteomes" id="UP001500936">
    <property type="component" value="Unassembled WGS sequence"/>
</dbReference>
<dbReference type="NCBIfam" id="NF041924">
    <property type="entry name" value="QatB"/>
    <property type="match status" value="1"/>
</dbReference>
<dbReference type="InterPro" id="IPR049675">
    <property type="entry name" value="QatB"/>
</dbReference>